<name>A0A4Q1CB18_9BACT</name>
<protein>
    <recommendedName>
        <fullName evidence="3">Glycine zipper 2TM domain-containing protein</fullName>
    </recommendedName>
</protein>
<comment type="caution">
    <text evidence="1">The sequence shown here is derived from an EMBL/GenBank/DDBJ whole genome shotgun (WGS) entry which is preliminary data.</text>
</comment>
<dbReference type="EMBL" id="SDHX01000001">
    <property type="protein sequence ID" value="RXK56293.1"/>
    <property type="molecule type" value="Genomic_DNA"/>
</dbReference>
<dbReference type="Proteomes" id="UP000290218">
    <property type="component" value="Unassembled WGS sequence"/>
</dbReference>
<evidence type="ECO:0000313" key="2">
    <source>
        <dbReference type="Proteomes" id="UP000290218"/>
    </source>
</evidence>
<dbReference type="RefSeq" id="WP_129047660.1">
    <property type="nucleotide sequence ID" value="NZ_SDHX01000001.1"/>
</dbReference>
<reference evidence="1 2" key="1">
    <citation type="submission" date="2019-01" db="EMBL/GenBank/DDBJ databases">
        <title>Lacunisphaera sp. strain TWA-58.</title>
        <authorList>
            <person name="Chen W.-M."/>
        </authorList>
    </citation>
    <scope>NUCLEOTIDE SEQUENCE [LARGE SCALE GENOMIC DNA]</scope>
    <source>
        <strain evidence="1 2">TWA-58</strain>
    </source>
</reference>
<accession>A0A4Q1CB18</accession>
<organism evidence="1 2">
    <name type="scientific">Oleiharenicola lentus</name>
    <dbReference type="NCBI Taxonomy" id="2508720"/>
    <lineage>
        <taxon>Bacteria</taxon>
        <taxon>Pseudomonadati</taxon>
        <taxon>Verrucomicrobiota</taxon>
        <taxon>Opitutia</taxon>
        <taxon>Opitutales</taxon>
        <taxon>Opitutaceae</taxon>
        <taxon>Oleiharenicola</taxon>
    </lineage>
</organism>
<evidence type="ECO:0000313" key="1">
    <source>
        <dbReference type="EMBL" id="RXK56293.1"/>
    </source>
</evidence>
<sequence>MNQRRLLFLSCSVVALTLAGCRFPSSTQTLPQSQVGQMQKRAVATVIKVKPVVIDGQKTNLGQYGGAVIGGAAAIPSGGGISGRGDALVMAGASLVGAIAGQAVEELATRKKAQEITVEMPNGDVYVIVQPSPPDFQVGDKVHIISGQSGARLELALDF</sequence>
<keyword evidence="2" id="KW-1185">Reference proteome</keyword>
<gene>
    <name evidence="1" type="ORF">ESB00_10590</name>
</gene>
<dbReference type="AlphaFoldDB" id="A0A4Q1CB18"/>
<proteinExistence type="predicted"/>
<evidence type="ECO:0008006" key="3">
    <source>
        <dbReference type="Google" id="ProtNLM"/>
    </source>
</evidence>
<dbReference type="OrthoDB" id="5298161at2"/>
<dbReference type="PROSITE" id="PS51257">
    <property type="entry name" value="PROKAR_LIPOPROTEIN"/>
    <property type="match status" value="1"/>
</dbReference>